<organism evidence="3 4">
    <name type="scientific">Trichocoleus desertorum GB2-A4</name>
    <dbReference type="NCBI Taxonomy" id="2933944"/>
    <lineage>
        <taxon>Bacteria</taxon>
        <taxon>Bacillati</taxon>
        <taxon>Cyanobacteriota</taxon>
        <taxon>Cyanophyceae</taxon>
        <taxon>Leptolyngbyales</taxon>
        <taxon>Trichocoleusaceae</taxon>
        <taxon>Trichocoleus</taxon>
    </lineage>
</organism>
<dbReference type="RefSeq" id="WP_190435521.1">
    <property type="nucleotide sequence ID" value="NZ_JAMPKM010000005.1"/>
</dbReference>
<evidence type="ECO:0000259" key="2">
    <source>
        <dbReference type="Pfam" id="PF06724"/>
    </source>
</evidence>
<keyword evidence="4" id="KW-1185">Reference proteome</keyword>
<feature type="domain" description="DUF1206" evidence="2">
    <location>
        <begin position="212"/>
        <end position="281"/>
    </location>
</feature>
<feature type="transmembrane region" description="Helical" evidence="1">
    <location>
        <begin position="39"/>
        <end position="58"/>
    </location>
</feature>
<accession>A0ABV0J6T1</accession>
<comment type="caution">
    <text evidence="3">The sequence shown here is derived from an EMBL/GenBank/DDBJ whole genome shotgun (WGS) entry which is preliminary data.</text>
</comment>
<evidence type="ECO:0000313" key="4">
    <source>
        <dbReference type="Proteomes" id="UP001464891"/>
    </source>
</evidence>
<keyword evidence="1" id="KW-0472">Membrane</keyword>
<feature type="domain" description="DUF1206" evidence="2">
    <location>
        <begin position="33"/>
        <end position="99"/>
    </location>
</feature>
<dbReference type="EMBL" id="JAMPKM010000005">
    <property type="protein sequence ID" value="MEP0817487.1"/>
    <property type="molecule type" value="Genomic_DNA"/>
</dbReference>
<reference evidence="3 4" key="1">
    <citation type="submission" date="2022-04" db="EMBL/GenBank/DDBJ databases">
        <title>Positive selection, recombination, and allopatry shape intraspecific diversity of widespread and dominant cyanobacteria.</title>
        <authorList>
            <person name="Wei J."/>
            <person name="Shu W."/>
            <person name="Hu C."/>
        </authorList>
    </citation>
    <scope>NUCLEOTIDE SEQUENCE [LARGE SCALE GENOMIC DNA]</scope>
    <source>
        <strain evidence="3 4">GB2-A4</strain>
    </source>
</reference>
<name>A0ABV0J6T1_9CYAN</name>
<feature type="transmembrane region" description="Helical" evidence="1">
    <location>
        <begin position="78"/>
        <end position="96"/>
    </location>
</feature>
<protein>
    <submittedName>
        <fullName evidence="3">DUF1206 domain-containing protein</fullName>
    </submittedName>
</protein>
<evidence type="ECO:0000256" key="1">
    <source>
        <dbReference type="SAM" id="Phobius"/>
    </source>
</evidence>
<evidence type="ECO:0000313" key="3">
    <source>
        <dbReference type="EMBL" id="MEP0817487.1"/>
    </source>
</evidence>
<keyword evidence="1" id="KW-1133">Transmembrane helix</keyword>
<feature type="domain" description="DUF1206" evidence="2">
    <location>
        <begin position="116"/>
        <end position="186"/>
    </location>
</feature>
<gene>
    <name evidence="3" type="ORF">NC998_10310</name>
</gene>
<dbReference type="Proteomes" id="UP001464891">
    <property type="component" value="Unassembled WGS sequence"/>
</dbReference>
<proteinExistence type="predicted"/>
<dbReference type="InterPro" id="IPR009597">
    <property type="entry name" value="DUF1206"/>
</dbReference>
<sequence>MRGRDSVERASNQAGRAARQVASQPWVEPLARFGYTAKGIVYGLVGILAAQAAFGSGGKTTDSRGALQTILDQPFGQFLLGLVAIGLLGYVLWSLVQATMDTENHGTDAKGIAQRLGYVGTAIVYAGLALTAARLVLGSGGSGGGSSASQDWTARLLAQPFGQWLVGTIGAAIIGFGFYHFYKAYTAKFRRKLKLNEMSENEKTWATRMGRFGLAARGVVFAVIGFFLIQAARSSNASEVRGLGGALAALASQPYGPWLLGLVALGLVAYGIYNFVLARYRQMVIQ</sequence>
<feature type="transmembrane region" description="Helical" evidence="1">
    <location>
        <begin position="161"/>
        <end position="182"/>
    </location>
</feature>
<keyword evidence="1" id="KW-0812">Transmembrane</keyword>
<dbReference type="Pfam" id="PF06724">
    <property type="entry name" value="DUF1206"/>
    <property type="match status" value="3"/>
</dbReference>
<feature type="transmembrane region" description="Helical" evidence="1">
    <location>
        <begin position="116"/>
        <end position="137"/>
    </location>
</feature>
<feature type="transmembrane region" description="Helical" evidence="1">
    <location>
        <begin position="255"/>
        <end position="276"/>
    </location>
</feature>
<feature type="transmembrane region" description="Helical" evidence="1">
    <location>
        <begin position="214"/>
        <end position="235"/>
    </location>
</feature>